<accession>A0A9D3LVP3</accession>
<name>A0A9D3LVP3_ANGAN</name>
<dbReference type="InterPro" id="IPR050457">
    <property type="entry name" value="ZnFinger_BTB_dom_contain"/>
</dbReference>
<gene>
    <name evidence="14" type="ORF">ANANG_G00249860</name>
</gene>
<comment type="subcellular location">
    <subcellularLocation>
        <location evidence="1">Nucleus</location>
    </subcellularLocation>
</comment>
<organism evidence="14 15">
    <name type="scientific">Anguilla anguilla</name>
    <name type="common">European freshwater eel</name>
    <name type="synonym">Muraena anguilla</name>
    <dbReference type="NCBI Taxonomy" id="7936"/>
    <lineage>
        <taxon>Eukaryota</taxon>
        <taxon>Metazoa</taxon>
        <taxon>Chordata</taxon>
        <taxon>Craniata</taxon>
        <taxon>Vertebrata</taxon>
        <taxon>Euteleostomi</taxon>
        <taxon>Actinopterygii</taxon>
        <taxon>Neopterygii</taxon>
        <taxon>Teleostei</taxon>
        <taxon>Anguilliformes</taxon>
        <taxon>Anguillidae</taxon>
        <taxon>Anguilla</taxon>
    </lineage>
</organism>
<evidence type="ECO:0000256" key="11">
    <source>
        <dbReference type="ARBA" id="ARBA00023242"/>
    </source>
</evidence>
<evidence type="ECO:0000313" key="15">
    <source>
        <dbReference type="Proteomes" id="UP001044222"/>
    </source>
</evidence>
<feature type="compositionally biased region" description="Basic residues" evidence="12">
    <location>
        <begin position="210"/>
        <end position="219"/>
    </location>
</feature>
<keyword evidence="2" id="KW-1017">Isopeptide bond</keyword>
<evidence type="ECO:0000256" key="4">
    <source>
        <dbReference type="ARBA" id="ARBA00022723"/>
    </source>
</evidence>
<evidence type="ECO:0000313" key="14">
    <source>
        <dbReference type="EMBL" id="KAG5835990.1"/>
    </source>
</evidence>
<keyword evidence="15" id="KW-1185">Reference proteome</keyword>
<evidence type="ECO:0000256" key="9">
    <source>
        <dbReference type="ARBA" id="ARBA00023015"/>
    </source>
</evidence>
<keyword evidence="9" id="KW-0805">Transcription regulation</keyword>
<dbReference type="EMBL" id="JAFIRN010000014">
    <property type="protein sequence ID" value="KAG5835990.1"/>
    <property type="molecule type" value="Genomic_DNA"/>
</dbReference>
<evidence type="ECO:0000256" key="6">
    <source>
        <dbReference type="ARBA" id="ARBA00022771"/>
    </source>
</evidence>
<evidence type="ECO:0000256" key="3">
    <source>
        <dbReference type="ARBA" id="ARBA00022553"/>
    </source>
</evidence>
<evidence type="ECO:0000256" key="7">
    <source>
        <dbReference type="ARBA" id="ARBA00022833"/>
    </source>
</evidence>
<dbReference type="SUPFAM" id="SSF54695">
    <property type="entry name" value="POZ domain"/>
    <property type="match status" value="1"/>
</dbReference>
<evidence type="ECO:0000256" key="12">
    <source>
        <dbReference type="SAM" id="MobiDB-lite"/>
    </source>
</evidence>
<dbReference type="PANTHER" id="PTHR46105">
    <property type="entry name" value="AGAP004733-PA"/>
    <property type="match status" value="1"/>
</dbReference>
<keyword evidence="8" id="KW-0832">Ubl conjugation</keyword>
<proteinExistence type="predicted"/>
<comment type="caution">
    <text evidence="14">The sequence shown here is derived from an EMBL/GenBank/DDBJ whole genome shotgun (WGS) entry which is preliminary data.</text>
</comment>
<keyword evidence="10" id="KW-0804">Transcription</keyword>
<dbReference type="FunFam" id="3.30.710.10:FF:000045">
    <property type="entry name" value="zinc finger and BTB domain-containing protein 10"/>
    <property type="match status" value="1"/>
</dbReference>
<dbReference type="InterPro" id="IPR000210">
    <property type="entry name" value="BTB/POZ_dom"/>
</dbReference>
<dbReference type="InterPro" id="IPR011333">
    <property type="entry name" value="SKP1/BTB/POZ_sf"/>
</dbReference>
<keyword evidence="3" id="KW-0597">Phosphoprotein</keyword>
<dbReference type="GO" id="GO:0005634">
    <property type="term" value="C:nucleus"/>
    <property type="evidence" value="ECO:0007669"/>
    <property type="project" value="UniProtKB-SubCell"/>
</dbReference>
<dbReference type="PANTHER" id="PTHR46105:SF21">
    <property type="entry name" value="ZINC FINGER AND BTB DOMAIN CONTAINING 46"/>
    <property type="match status" value="1"/>
</dbReference>
<dbReference type="AlphaFoldDB" id="A0A9D3LVP3"/>
<evidence type="ECO:0000256" key="5">
    <source>
        <dbReference type="ARBA" id="ARBA00022737"/>
    </source>
</evidence>
<evidence type="ECO:0000259" key="13">
    <source>
        <dbReference type="PROSITE" id="PS50097"/>
    </source>
</evidence>
<keyword evidence="6" id="KW-0863">Zinc-finger</keyword>
<evidence type="ECO:0000256" key="8">
    <source>
        <dbReference type="ARBA" id="ARBA00022843"/>
    </source>
</evidence>
<reference evidence="14" key="1">
    <citation type="submission" date="2021-01" db="EMBL/GenBank/DDBJ databases">
        <title>A chromosome-scale assembly of European eel, Anguilla anguilla.</title>
        <authorList>
            <person name="Henkel C."/>
            <person name="Jong-Raadsen S.A."/>
            <person name="Dufour S."/>
            <person name="Weltzien F.-A."/>
            <person name="Palstra A.P."/>
            <person name="Pelster B."/>
            <person name="Spaink H.P."/>
            <person name="Van Den Thillart G.E."/>
            <person name="Jansen H."/>
            <person name="Zahm M."/>
            <person name="Klopp C."/>
            <person name="Cedric C."/>
            <person name="Louis A."/>
            <person name="Berthelot C."/>
            <person name="Parey E."/>
            <person name="Roest Crollius H."/>
            <person name="Montfort J."/>
            <person name="Robinson-Rechavi M."/>
            <person name="Bucao C."/>
            <person name="Bouchez O."/>
            <person name="Gislard M."/>
            <person name="Lluch J."/>
            <person name="Milhes M."/>
            <person name="Lampietro C."/>
            <person name="Lopez Roques C."/>
            <person name="Donnadieu C."/>
            <person name="Braasch I."/>
            <person name="Desvignes T."/>
            <person name="Postlethwait J."/>
            <person name="Bobe J."/>
            <person name="Guiguen Y."/>
            <person name="Dirks R."/>
        </authorList>
    </citation>
    <scope>NUCLEOTIDE SEQUENCE</scope>
    <source>
        <strain evidence="14">Tag_6206</strain>
        <tissue evidence="14">Liver</tissue>
    </source>
</reference>
<keyword evidence="7" id="KW-0862">Zinc</keyword>
<sequence>MKDRREEMEISSYYAQLLRELDEQRQHGVLCDACVVVEGKVFRAHKNVLLASSRYFKTLYCQARKVPGAGPGDAHATAATTVTHLDIVTAAGFRVILDFIYSARLALTSRNVIEVMSAASYLQMTDIVQACHAFIKAALDISPRPEVAEDVGVAPGVVGGASEALASLVCSVRSSSPGWRDGAAPPTPPATRRSPAATRAPGAPTGGRTRTPRAWRARRMPGLPTSSPPL</sequence>
<dbReference type="SMART" id="SM00225">
    <property type="entry name" value="BTB"/>
    <property type="match status" value="1"/>
</dbReference>
<protein>
    <recommendedName>
        <fullName evidence="13">BTB domain-containing protein</fullName>
    </recommendedName>
</protein>
<evidence type="ECO:0000256" key="2">
    <source>
        <dbReference type="ARBA" id="ARBA00022499"/>
    </source>
</evidence>
<dbReference type="Pfam" id="PF00651">
    <property type="entry name" value="BTB"/>
    <property type="match status" value="1"/>
</dbReference>
<dbReference type="PROSITE" id="PS50097">
    <property type="entry name" value="BTB"/>
    <property type="match status" value="1"/>
</dbReference>
<dbReference type="Gene3D" id="3.30.710.10">
    <property type="entry name" value="Potassium Channel Kv1.1, Chain A"/>
    <property type="match status" value="1"/>
</dbReference>
<evidence type="ECO:0000256" key="1">
    <source>
        <dbReference type="ARBA" id="ARBA00004123"/>
    </source>
</evidence>
<feature type="domain" description="BTB" evidence="13">
    <location>
        <begin position="31"/>
        <end position="109"/>
    </location>
</feature>
<dbReference type="Proteomes" id="UP001044222">
    <property type="component" value="Chromosome 14"/>
</dbReference>
<dbReference type="GO" id="GO:0008270">
    <property type="term" value="F:zinc ion binding"/>
    <property type="evidence" value="ECO:0007669"/>
    <property type="project" value="UniProtKB-KW"/>
</dbReference>
<keyword evidence="4" id="KW-0479">Metal-binding</keyword>
<keyword evidence="11" id="KW-0539">Nucleus</keyword>
<dbReference type="GO" id="GO:0000981">
    <property type="term" value="F:DNA-binding transcription factor activity, RNA polymerase II-specific"/>
    <property type="evidence" value="ECO:0007669"/>
    <property type="project" value="TreeGrafter"/>
</dbReference>
<feature type="compositionally biased region" description="Low complexity" evidence="12">
    <location>
        <begin position="190"/>
        <end position="209"/>
    </location>
</feature>
<feature type="region of interest" description="Disordered" evidence="12">
    <location>
        <begin position="174"/>
        <end position="230"/>
    </location>
</feature>
<evidence type="ECO:0000256" key="10">
    <source>
        <dbReference type="ARBA" id="ARBA00023163"/>
    </source>
</evidence>
<dbReference type="GO" id="GO:0000978">
    <property type="term" value="F:RNA polymerase II cis-regulatory region sequence-specific DNA binding"/>
    <property type="evidence" value="ECO:0007669"/>
    <property type="project" value="TreeGrafter"/>
</dbReference>
<keyword evidence="5" id="KW-0677">Repeat</keyword>